<protein>
    <submittedName>
        <fullName evidence="1">Uncharacterized protein</fullName>
    </submittedName>
</protein>
<evidence type="ECO:0000313" key="1">
    <source>
        <dbReference type="EMBL" id="KII62720.1"/>
    </source>
</evidence>
<sequence length="99" mass="11384">MEALQFVKSKICEIRSLEKYADLNLFVEKVNVSSIQNFDDVISYVMRDEYLNEHSVVLNICGQFQASIADCEHGLSLMNSIKTKSRNWLQINHLDNLCA</sequence>
<name>A0A0C2M6R5_THEKT</name>
<organism evidence="1 2">
    <name type="scientific">Thelohanellus kitauei</name>
    <name type="common">Myxosporean</name>
    <dbReference type="NCBI Taxonomy" id="669202"/>
    <lineage>
        <taxon>Eukaryota</taxon>
        <taxon>Metazoa</taxon>
        <taxon>Cnidaria</taxon>
        <taxon>Myxozoa</taxon>
        <taxon>Myxosporea</taxon>
        <taxon>Bivalvulida</taxon>
        <taxon>Platysporina</taxon>
        <taxon>Myxobolidae</taxon>
        <taxon>Thelohanellus</taxon>
    </lineage>
</organism>
<gene>
    <name evidence="1" type="ORF">RF11_02839</name>
</gene>
<dbReference type="Proteomes" id="UP000031668">
    <property type="component" value="Unassembled WGS sequence"/>
</dbReference>
<keyword evidence="2" id="KW-1185">Reference proteome</keyword>
<proteinExistence type="predicted"/>
<evidence type="ECO:0000313" key="2">
    <source>
        <dbReference type="Proteomes" id="UP000031668"/>
    </source>
</evidence>
<accession>A0A0C2M6R5</accession>
<dbReference type="AlphaFoldDB" id="A0A0C2M6R5"/>
<reference evidence="1 2" key="1">
    <citation type="journal article" date="2014" name="Genome Biol. Evol.">
        <title>The genome of the myxosporean Thelohanellus kitauei shows adaptations to nutrient acquisition within its fish host.</title>
        <authorList>
            <person name="Yang Y."/>
            <person name="Xiong J."/>
            <person name="Zhou Z."/>
            <person name="Huo F."/>
            <person name="Miao W."/>
            <person name="Ran C."/>
            <person name="Liu Y."/>
            <person name="Zhang J."/>
            <person name="Feng J."/>
            <person name="Wang M."/>
            <person name="Wang M."/>
            <person name="Wang L."/>
            <person name="Yao B."/>
        </authorList>
    </citation>
    <scope>NUCLEOTIDE SEQUENCE [LARGE SCALE GENOMIC DNA]</scope>
    <source>
        <strain evidence="1">Wuqing</strain>
    </source>
</reference>
<comment type="caution">
    <text evidence="1">The sequence shown here is derived from an EMBL/GenBank/DDBJ whole genome shotgun (WGS) entry which is preliminary data.</text>
</comment>
<dbReference type="EMBL" id="JWZT01004879">
    <property type="protein sequence ID" value="KII62720.1"/>
    <property type="molecule type" value="Genomic_DNA"/>
</dbReference>